<accession>A0A8S4GB32</accession>
<proteinExistence type="predicted"/>
<evidence type="ECO:0000313" key="2">
    <source>
        <dbReference type="Proteomes" id="UP000653454"/>
    </source>
</evidence>
<organism evidence="1 2">
    <name type="scientific">Plutella xylostella</name>
    <name type="common">Diamondback moth</name>
    <name type="synonym">Plutella maculipennis</name>
    <dbReference type="NCBI Taxonomy" id="51655"/>
    <lineage>
        <taxon>Eukaryota</taxon>
        <taxon>Metazoa</taxon>
        <taxon>Ecdysozoa</taxon>
        <taxon>Arthropoda</taxon>
        <taxon>Hexapoda</taxon>
        <taxon>Insecta</taxon>
        <taxon>Pterygota</taxon>
        <taxon>Neoptera</taxon>
        <taxon>Endopterygota</taxon>
        <taxon>Lepidoptera</taxon>
        <taxon>Glossata</taxon>
        <taxon>Ditrysia</taxon>
        <taxon>Yponomeutoidea</taxon>
        <taxon>Plutellidae</taxon>
        <taxon>Plutella</taxon>
    </lineage>
</organism>
<keyword evidence="2" id="KW-1185">Reference proteome</keyword>
<protein>
    <submittedName>
        <fullName evidence="1">(diamondback moth) hypothetical protein</fullName>
    </submittedName>
</protein>
<reference evidence="1" key="1">
    <citation type="submission" date="2020-11" db="EMBL/GenBank/DDBJ databases">
        <authorList>
            <person name="Whiteford S."/>
        </authorList>
    </citation>
    <scope>NUCLEOTIDE SEQUENCE</scope>
</reference>
<evidence type="ECO:0000313" key="1">
    <source>
        <dbReference type="EMBL" id="CAG9138215.1"/>
    </source>
</evidence>
<dbReference type="Proteomes" id="UP000653454">
    <property type="component" value="Unassembled WGS sequence"/>
</dbReference>
<dbReference type="EMBL" id="CAJHNJ030000513">
    <property type="protein sequence ID" value="CAG9138215.1"/>
    <property type="molecule type" value="Genomic_DNA"/>
</dbReference>
<sequence length="370" mass="45261">MFCVKSSCVFIIFCFSGMYCDDWLLVIVCFCGEYCGFYLRTYLLFDSALSSDFAFCLTVWRFDVFNRRFFRELDYFIRLDLFRDFFLSYSECSNRGFPVLFYFGYFCYFFFRSLLLLDYPFRCFDLFDIACFSFDLRDRDSFWSFFDCCSLLRFDVLCKVCCVFIRYSFSSLYCDDWLLVIVRFCGEYCGFYLRTYLLFDSAFCSDFAFSLTVRRLNVFHRRFFWELDYFDRLDLFRGFFFRYIECCNRGFSVLFYCCNFCYFLFRSLFLLNDPLRCFDFFNIACFSFDLRDRERFWSFFDCCSLLRFDCLCKVSCVFIRYSFSCLYCDDWLLVIVRFCGEYCGFYLRTYLLFDSAFCSDFAFSLTVMEI</sequence>
<gene>
    <name evidence="1" type="ORF">PLXY2_LOCUS16464</name>
</gene>
<dbReference type="AlphaFoldDB" id="A0A8S4GB32"/>
<name>A0A8S4GB32_PLUXY</name>
<comment type="caution">
    <text evidence="1">The sequence shown here is derived from an EMBL/GenBank/DDBJ whole genome shotgun (WGS) entry which is preliminary data.</text>
</comment>